<proteinExistence type="predicted"/>
<evidence type="ECO:0000313" key="1">
    <source>
        <dbReference type="EMBL" id="PWG61770.1"/>
    </source>
</evidence>
<protein>
    <submittedName>
        <fullName evidence="1">Uncharacterized protein</fullName>
    </submittedName>
</protein>
<dbReference type="EMBL" id="QFFI01000027">
    <property type="protein sequence ID" value="PWG61770.1"/>
    <property type="molecule type" value="Genomic_DNA"/>
</dbReference>
<organism evidence="1 2">
    <name type="scientific">Sediminicurvatus halobius</name>
    <dbReference type="NCBI Taxonomy" id="2182432"/>
    <lineage>
        <taxon>Bacteria</taxon>
        <taxon>Pseudomonadati</taxon>
        <taxon>Pseudomonadota</taxon>
        <taxon>Gammaproteobacteria</taxon>
        <taxon>Chromatiales</taxon>
        <taxon>Ectothiorhodospiraceae</taxon>
        <taxon>Sediminicurvatus</taxon>
    </lineage>
</organism>
<dbReference type="RefSeq" id="WP_109679643.1">
    <property type="nucleotide sequence ID" value="NZ_CP086615.1"/>
</dbReference>
<gene>
    <name evidence="1" type="ORF">DEM34_14995</name>
</gene>
<name>A0A2U2MY16_9GAMM</name>
<keyword evidence="2" id="KW-1185">Reference proteome</keyword>
<evidence type="ECO:0000313" key="2">
    <source>
        <dbReference type="Proteomes" id="UP000245474"/>
    </source>
</evidence>
<accession>A0A2U2MY16</accession>
<reference evidence="1 2" key="1">
    <citation type="submission" date="2018-05" db="EMBL/GenBank/DDBJ databases">
        <title>Spiribacter halobius sp. nov., a moderately halophilic bacterium isolated from marine solar saltern.</title>
        <authorList>
            <person name="Zheng W.-S."/>
            <person name="Lu D.-C."/>
            <person name="Du Z.-J."/>
        </authorList>
    </citation>
    <scope>NUCLEOTIDE SEQUENCE [LARGE SCALE GENOMIC DNA]</scope>
    <source>
        <strain evidence="1 2">E85</strain>
    </source>
</reference>
<comment type="caution">
    <text evidence="1">The sequence shown here is derived from an EMBL/GenBank/DDBJ whole genome shotgun (WGS) entry which is preliminary data.</text>
</comment>
<sequence length="103" mass="11445">MRYDEADRLLAETQAATFFSDVTLVTATGAYCVRGTVRHNVEVTDAYGSVLDVQHLVSLERAGLPVWPRRGDGLEMDDGGRQQRWKVVQVLGYDPHEIRVAAA</sequence>
<dbReference type="Proteomes" id="UP000245474">
    <property type="component" value="Unassembled WGS sequence"/>
</dbReference>
<dbReference type="AlphaFoldDB" id="A0A2U2MY16"/>